<dbReference type="SMART" id="SM00852">
    <property type="entry name" value="MoCF_biosynth"/>
    <property type="match status" value="1"/>
</dbReference>
<dbReference type="NCBIfam" id="NF001813">
    <property type="entry name" value="PRK00549.1"/>
    <property type="match status" value="1"/>
</dbReference>
<dbReference type="EMBL" id="JAVDQD010000006">
    <property type="protein sequence ID" value="MDR6240914.1"/>
    <property type="molecule type" value="Genomic_DNA"/>
</dbReference>
<proteinExistence type="inferred from homology"/>
<dbReference type="AlphaFoldDB" id="A0AAE3XRX6"/>
<dbReference type="RefSeq" id="WP_309941282.1">
    <property type="nucleotide sequence ID" value="NZ_AP025305.1"/>
</dbReference>
<dbReference type="InterPro" id="IPR008136">
    <property type="entry name" value="CinA_C"/>
</dbReference>
<sequence length="417" mass="45546">MNELKAEIIAIGDELLLGQTLDSNSHWISEKLTEIGIFPCRRTTVGDLREDILDAFSQAKSRSNLVLITGGLGPTNDDLTKPLLAEFFDSDILLNESALEDVENYFHSRGREVSEVNRKQAELPDKCQKVTNAYGTAPGMWFEENNTVFVSMPGVPREMKGIMTDQVLPKVKEVFDLPAIGIKMVKTVAIGESVLAEMLSEFEEQLPNHVKLAYLPEAGEVKLRLTGRGKDKVLIDKELSLLEESLIKIVGSYVYGKGNETLASSVGKALKNASSTIATAESCTGGYLAHQITSVAGSSSYFMGSIISYNNEIKKNVLRVDNDTLLKHGAVSEQVVIQMAENARKMMNTTFALSTSGIAGPDGGTEEKPVGTVWIACASELKTVTKCLHLGSKDRTLNIHLSAIYALDMLRKEILEN</sequence>
<evidence type="ECO:0000313" key="3">
    <source>
        <dbReference type="EMBL" id="MDR6240914.1"/>
    </source>
</evidence>
<dbReference type="Pfam" id="PF00994">
    <property type="entry name" value="MoCF_biosynth"/>
    <property type="match status" value="1"/>
</dbReference>
<reference evidence="3" key="1">
    <citation type="submission" date="2023-07" db="EMBL/GenBank/DDBJ databases">
        <title>Genomic Encyclopedia of Type Strains, Phase IV (KMG-IV): sequencing the most valuable type-strain genomes for metagenomic binning, comparative biology and taxonomic classification.</title>
        <authorList>
            <person name="Goeker M."/>
        </authorList>
    </citation>
    <scope>NUCLEOTIDE SEQUENCE</scope>
    <source>
        <strain evidence="3">DSM 26174</strain>
    </source>
</reference>
<dbReference type="InterPro" id="IPR036653">
    <property type="entry name" value="CinA-like_C"/>
</dbReference>
<accession>A0AAE3XRX6</accession>
<keyword evidence="3" id="KW-0378">Hydrolase</keyword>
<dbReference type="CDD" id="cd00885">
    <property type="entry name" value="cinA"/>
    <property type="match status" value="1"/>
</dbReference>
<feature type="domain" description="MoaB/Mog" evidence="2">
    <location>
        <begin position="7"/>
        <end position="174"/>
    </location>
</feature>
<dbReference type="InterPro" id="IPR041424">
    <property type="entry name" value="CinA_KH"/>
</dbReference>
<comment type="caution">
    <text evidence="3">The sequence shown here is derived from an EMBL/GenBank/DDBJ whole genome shotgun (WGS) entry which is preliminary data.</text>
</comment>
<dbReference type="PANTHER" id="PTHR13939:SF0">
    <property type="entry name" value="NMN AMIDOHYDROLASE-LIKE PROTEIN YFAY"/>
    <property type="match status" value="1"/>
</dbReference>
<gene>
    <name evidence="3" type="ORF">HNQ88_003990</name>
</gene>
<dbReference type="Gene3D" id="3.30.70.2860">
    <property type="match status" value="1"/>
</dbReference>
<comment type="similarity">
    <text evidence="1">Belongs to the CinA family.</text>
</comment>
<dbReference type="InterPro" id="IPR008135">
    <property type="entry name" value="Competence-induced_CinA"/>
</dbReference>
<dbReference type="SUPFAM" id="SSF53218">
    <property type="entry name" value="Molybdenum cofactor biosynthesis proteins"/>
    <property type="match status" value="1"/>
</dbReference>
<dbReference type="Gene3D" id="3.40.980.10">
    <property type="entry name" value="MoaB/Mog-like domain"/>
    <property type="match status" value="1"/>
</dbReference>
<dbReference type="Pfam" id="PF18146">
    <property type="entry name" value="CinA_KH"/>
    <property type="match status" value="1"/>
</dbReference>
<evidence type="ECO:0000256" key="1">
    <source>
        <dbReference type="HAMAP-Rule" id="MF_00226"/>
    </source>
</evidence>
<dbReference type="NCBIfam" id="TIGR00200">
    <property type="entry name" value="cinA_nterm"/>
    <property type="match status" value="1"/>
</dbReference>
<dbReference type="HAMAP" id="MF_00226_B">
    <property type="entry name" value="CinA_B"/>
    <property type="match status" value="1"/>
</dbReference>
<evidence type="ECO:0000313" key="4">
    <source>
        <dbReference type="Proteomes" id="UP001185092"/>
    </source>
</evidence>
<evidence type="ECO:0000259" key="2">
    <source>
        <dbReference type="SMART" id="SM00852"/>
    </source>
</evidence>
<dbReference type="InterPro" id="IPR050101">
    <property type="entry name" value="CinA"/>
</dbReference>
<dbReference type="PIRSF" id="PIRSF006728">
    <property type="entry name" value="CinA"/>
    <property type="match status" value="1"/>
</dbReference>
<dbReference type="Pfam" id="PF02464">
    <property type="entry name" value="CinA"/>
    <property type="match status" value="1"/>
</dbReference>
<protein>
    <recommendedName>
        <fullName evidence="1">CinA-like protein</fullName>
    </recommendedName>
</protein>
<dbReference type="Gene3D" id="3.90.950.20">
    <property type="entry name" value="CinA-like"/>
    <property type="match status" value="1"/>
</dbReference>
<dbReference type="InterPro" id="IPR001453">
    <property type="entry name" value="MoaB/Mog_dom"/>
</dbReference>
<dbReference type="PANTHER" id="PTHR13939">
    <property type="entry name" value="NICOTINAMIDE-NUCLEOTIDE AMIDOHYDROLASE PNCC"/>
    <property type="match status" value="1"/>
</dbReference>
<dbReference type="NCBIfam" id="TIGR00199">
    <property type="entry name" value="PncC_domain"/>
    <property type="match status" value="1"/>
</dbReference>
<keyword evidence="4" id="KW-1185">Reference proteome</keyword>
<dbReference type="GO" id="GO:0016787">
    <property type="term" value="F:hydrolase activity"/>
    <property type="evidence" value="ECO:0007669"/>
    <property type="project" value="UniProtKB-KW"/>
</dbReference>
<dbReference type="InterPro" id="IPR036425">
    <property type="entry name" value="MoaB/Mog-like_dom_sf"/>
</dbReference>
<name>A0AAE3XRX6_9BACT</name>
<organism evidence="3 4">
    <name type="scientific">Aureibacter tunicatorum</name>
    <dbReference type="NCBI Taxonomy" id="866807"/>
    <lineage>
        <taxon>Bacteria</taxon>
        <taxon>Pseudomonadati</taxon>
        <taxon>Bacteroidota</taxon>
        <taxon>Cytophagia</taxon>
        <taxon>Cytophagales</taxon>
        <taxon>Persicobacteraceae</taxon>
        <taxon>Aureibacter</taxon>
    </lineage>
</organism>
<dbReference type="Proteomes" id="UP001185092">
    <property type="component" value="Unassembled WGS sequence"/>
</dbReference>
<dbReference type="SUPFAM" id="SSF142433">
    <property type="entry name" value="CinA-like"/>
    <property type="match status" value="1"/>
</dbReference>